<dbReference type="Proteomes" id="UP000298246">
    <property type="component" value="Unassembled WGS sequence"/>
</dbReference>
<dbReference type="EMBL" id="MYFO01000012">
    <property type="protein sequence ID" value="TFE87799.1"/>
    <property type="molecule type" value="Genomic_DNA"/>
</dbReference>
<dbReference type="SUPFAM" id="SSF52242">
    <property type="entry name" value="Cobalamin (vitamin B12)-binding domain"/>
    <property type="match status" value="1"/>
</dbReference>
<sequence length="337" mass="37832">MYTIKKVSEWLDIPAVTIRAWENRYGLVKPLRTEGGHRLYRDEDVATLRWVKRQLEEKQLRISEVVRALAAQKDASMPELQPTFTPHGETDYAKADAGLTAAPASPAPAAGSVASTTSSADSFAASAAPDRRDELIEQLYRSLIGLNGDQSNARIDLAFSLYHFEDVFHHILAPVLYRIGEQWEAGLVTVAQEHFASQLVQQRMQQLLRSLPVRPSQPKALAFCPEGEHHQLGLMLFSLFLRSRGLEVIYVGPDTPYDGLIQLIEAKNVRFVVVSLSHARFAPALEMWVEQCRQQLPELKFILGGSGLDPCPPALRPYLLGAAYESWEEWFLTELRV</sequence>
<protein>
    <recommendedName>
        <fullName evidence="8">MerR family transcriptional regulator</fullName>
    </recommendedName>
</protein>
<dbReference type="Gene3D" id="3.40.50.280">
    <property type="entry name" value="Cobalamin-binding domain"/>
    <property type="match status" value="1"/>
</dbReference>
<dbReference type="GO" id="GO:0046872">
    <property type="term" value="F:metal ion binding"/>
    <property type="evidence" value="ECO:0007669"/>
    <property type="project" value="InterPro"/>
</dbReference>
<dbReference type="GO" id="GO:0031419">
    <property type="term" value="F:cobalamin binding"/>
    <property type="evidence" value="ECO:0007669"/>
    <property type="project" value="InterPro"/>
</dbReference>
<feature type="domain" description="B12-binding" evidence="5">
    <location>
        <begin position="217"/>
        <end position="337"/>
    </location>
</feature>
<dbReference type="Pfam" id="PF13411">
    <property type="entry name" value="MerR_1"/>
    <property type="match status" value="1"/>
</dbReference>
<comment type="caution">
    <text evidence="6">The sequence shown here is derived from an EMBL/GenBank/DDBJ whole genome shotgun (WGS) entry which is preliminary data.</text>
</comment>
<accession>A0A4Y8Q1V6</accession>
<evidence type="ECO:0000259" key="5">
    <source>
        <dbReference type="PROSITE" id="PS51332"/>
    </source>
</evidence>
<evidence type="ECO:0000313" key="7">
    <source>
        <dbReference type="Proteomes" id="UP000298246"/>
    </source>
</evidence>
<dbReference type="RefSeq" id="WP_134752838.1">
    <property type="nucleotide sequence ID" value="NZ_MYFO02000012.1"/>
</dbReference>
<dbReference type="SMART" id="SM00422">
    <property type="entry name" value="HTH_MERR"/>
    <property type="match status" value="1"/>
</dbReference>
<proteinExistence type="predicted"/>
<dbReference type="Pfam" id="PF02607">
    <property type="entry name" value="B12-binding_2"/>
    <property type="match status" value="1"/>
</dbReference>
<dbReference type="InterPro" id="IPR003759">
    <property type="entry name" value="Cbl-bd_cap"/>
</dbReference>
<keyword evidence="1" id="KW-0805">Transcription regulation</keyword>
<dbReference type="PROSITE" id="PS50937">
    <property type="entry name" value="HTH_MERR_2"/>
    <property type="match status" value="1"/>
</dbReference>
<keyword evidence="2" id="KW-0238">DNA-binding</keyword>
<dbReference type="Pfam" id="PF02310">
    <property type="entry name" value="B12-binding"/>
    <property type="match status" value="1"/>
</dbReference>
<evidence type="ECO:0008006" key="8">
    <source>
        <dbReference type="Google" id="ProtNLM"/>
    </source>
</evidence>
<evidence type="ECO:0000256" key="1">
    <source>
        <dbReference type="ARBA" id="ARBA00023015"/>
    </source>
</evidence>
<evidence type="ECO:0000259" key="4">
    <source>
        <dbReference type="PROSITE" id="PS50937"/>
    </source>
</evidence>
<dbReference type="GO" id="GO:0003700">
    <property type="term" value="F:DNA-binding transcription factor activity"/>
    <property type="evidence" value="ECO:0007669"/>
    <property type="project" value="InterPro"/>
</dbReference>
<dbReference type="Gene3D" id="1.10.1240.10">
    <property type="entry name" value="Methionine synthase domain"/>
    <property type="match status" value="1"/>
</dbReference>
<feature type="domain" description="HTH merR-type" evidence="4">
    <location>
        <begin position="1"/>
        <end position="71"/>
    </location>
</feature>
<keyword evidence="7" id="KW-1185">Reference proteome</keyword>
<evidence type="ECO:0000313" key="6">
    <source>
        <dbReference type="EMBL" id="TFE87799.1"/>
    </source>
</evidence>
<dbReference type="CDD" id="cd01104">
    <property type="entry name" value="HTH_MlrA-CarA"/>
    <property type="match status" value="1"/>
</dbReference>
<dbReference type="InterPro" id="IPR036594">
    <property type="entry name" value="Meth_synthase_dom"/>
</dbReference>
<dbReference type="InterPro" id="IPR047057">
    <property type="entry name" value="MerR_fam"/>
</dbReference>
<evidence type="ECO:0000256" key="3">
    <source>
        <dbReference type="ARBA" id="ARBA00023163"/>
    </source>
</evidence>
<dbReference type="OrthoDB" id="9800334at2"/>
<dbReference type="PROSITE" id="PS51332">
    <property type="entry name" value="B12_BINDING"/>
    <property type="match status" value="1"/>
</dbReference>
<dbReference type="PANTHER" id="PTHR30204">
    <property type="entry name" value="REDOX-CYCLING DRUG-SENSING TRANSCRIPTIONAL ACTIVATOR SOXR"/>
    <property type="match status" value="1"/>
</dbReference>
<evidence type="ECO:0000256" key="2">
    <source>
        <dbReference type="ARBA" id="ARBA00023125"/>
    </source>
</evidence>
<keyword evidence="3" id="KW-0804">Transcription</keyword>
<dbReference type="GO" id="GO:0003677">
    <property type="term" value="F:DNA binding"/>
    <property type="evidence" value="ECO:0007669"/>
    <property type="project" value="UniProtKB-KW"/>
</dbReference>
<organism evidence="6 7">
    <name type="scientific">Paenibacillus athensensis</name>
    <dbReference type="NCBI Taxonomy" id="1967502"/>
    <lineage>
        <taxon>Bacteria</taxon>
        <taxon>Bacillati</taxon>
        <taxon>Bacillota</taxon>
        <taxon>Bacilli</taxon>
        <taxon>Bacillales</taxon>
        <taxon>Paenibacillaceae</taxon>
        <taxon>Paenibacillus</taxon>
    </lineage>
</organism>
<dbReference type="InterPro" id="IPR036724">
    <property type="entry name" value="Cobalamin-bd_sf"/>
</dbReference>
<dbReference type="InterPro" id="IPR009061">
    <property type="entry name" value="DNA-bd_dom_put_sf"/>
</dbReference>
<dbReference type="InterPro" id="IPR006158">
    <property type="entry name" value="Cobalamin-bd"/>
</dbReference>
<dbReference type="PANTHER" id="PTHR30204:SF67">
    <property type="entry name" value="HTH-TYPE TRANSCRIPTIONAL REGULATOR MLRA-RELATED"/>
    <property type="match status" value="1"/>
</dbReference>
<reference evidence="6 7" key="1">
    <citation type="submission" date="2017-03" db="EMBL/GenBank/DDBJ databases">
        <title>Isolation of Levoglucosan Utilizing Bacteria.</title>
        <authorList>
            <person name="Arya A.S."/>
        </authorList>
    </citation>
    <scope>NUCLEOTIDE SEQUENCE [LARGE SCALE GENOMIC DNA]</scope>
    <source>
        <strain evidence="6 7">MEC069</strain>
    </source>
</reference>
<dbReference type="Gene3D" id="1.10.1660.10">
    <property type="match status" value="1"/>
</dbReference>
<dbReference type="AlphaFoldDB" id="A0A4Y8Q1V6"/>
<dbReference type="InterPro" id="IPR000551">
    <property type="entry name" value="MerR-type_HTH_dom"/>
</dbReference>
<gene>
    <name evidence="6" type="ORF">B5M42_11375</name>
</gene>
<name>A0A4Y8Q1V6_9BACL</name>
<dbReference type="SUPFAM" id="SSF46955">
    <property type="entry name" value="Putative DNA-binding domain"/>
    <property type="match status" value="1"/>
</dbReference>